<dbReference type="PROSITE" id="PS51746">
    <property type="entry name" value="PPM_2"/>
    <property type="match status" value="1"/>
</dbReference>
<dbReference type="SMART" id="SM00331">
    <property type="entry name" value="PP2C_SIG"/>
    <property type="match status" value="1"/>
</dbReference>
<organism evidence="2 3">
    <name type="scientific">Acrocarpospora macrocephala</name>
    <dbReference type="NCBI Taxonomy" id="150177"/>
    <lineage>
        <taxon>Bacteria</taxon>
        <taxon>Bacillati</taxon>
        <taxon>Actinomycetota</taxon>
        <taxon>Actinomycetes</taxon>
        <taxon>Streptosporangiales</taxon>
        <taxon>Streptosporangiaceae</taxon>
        <taxon>Acrocarpospora</taxon>
    </lineage>
</organism>
<dbReference type="SUPFAM" id="SSF81606">
    <property type="entry name" value="PP2C-like"/>
    <property type="match status" value="1"/>
</dbReference>
<dbReference type="Gene3D" id="3.60.40.10">
    <property type="entry name" value="PPM-type phosphatase domain"/>
    <property type="match status" value="1"/>
</dbReference>
<evidence type="ECO:0000313" key="2">
    <source>
        <dbReference type="EMBL" id="GES16333.1"/>
    </source>
</evidence>
<proteinExistence type="predicted"/>
<sequence length="250" mass="25939">MDDRLVVTAMTHVGAVRDHNEDAVTAAGLVISEISMAEPITCSLTLSRTVLVAVADGLGGHAGGEVAAAHTVGVLARHGSTAETPGDLAGLIKDIDAQITTMSAEHPVLTGMATTLAGLLFTPATTTWFNVGDSRVYRLDDRFLGQLSVDDSPGLGEPGAPPPPTHLVTQVIGGFGADIDVHTGVDTRTGCWLICTDGLTDLVPVADMEEALNSAGDDSQAVKRLWALAMNASGRDNITIVLARRGKERP</sequence>
<accession>A0A5M3XBR4</accession>
<dbReference type="RefSeq" id="WP_246269203.1">
    <property type="nucleotide sequence ID" value="NZ_BAAAHL010000054.1"/>
</dbReference>
<name>A0A5M3XBR4_9ACTN</name>
<evidence type="ECO:0000259" key="1">
    <source>
        <dbReference type="PROSITE" id="PS51746"/>
    </source>
</evidence>
<protein>
    <recommendedName>
        <fullName evidence="1">PPM-type phosphatase domain-containing protein</fullName>
    </recommendedName>
</protein>
<keyword evidence="3" id="KW-1185">Reference proteome</keyword>
<dbReference type="SMART" id="SM00332">
    <property type="entry name" value="PP2Cc"/>
    <property type="match status" value="1"/>
</dbReference>
<dbReference type="AlphaFoldDB" id="A0A5M3XBR4"/>
<dbReference type="Proteomes" id="UP000331127">
    <property type="component" value="Unassembled WGS sequence"/>
</dbReference>
<dbReference type="InterPro" id="IPR036457">
    <property type="entry name" value="PPM-type-like_dom_sf"/>
</dbReference>
<gene>
    <name evidence="2" type="ORF">Amac_099310</name>
</gene>
<comment type="caution">
    <text evidence="2">The sequence shown here is derived from an EMBL/GenBank/DDBJ whole genome shotgun (WGS) entry which is preliminary data.</text>
</comment>
<feature type="domain" description="PPM-type phosphatase" evidence="1">
    <location>
        <begin position="33"/>
        <end position="245"/>
    </location>
</feature>
<dbReference type="CDD" id="cd00143">
    <property type="entry name" value="PP2Cc"/>
    <property type="match status" value="1"/>
</dbReference>
<dbReference type="EMBL" id="BLAE01000098">
    <property type="protein sequence ID" value="GES16333.1"/>
    <property type="molecule type" value="Genomic_DNA"/>
</dbReference>
<dbReference type="Pfam" id="PF13672">
    <property type="entry name" value="PP2C_2"/>
    <property type="match status" value="1"/>
</dbReference>
<dbReference type="InterPro" id="IPR001932">
    <property type="entry name" value="PPM-type_phosphatase-like_dom"/>
</dbReference>
<reference evidence="2 3" key="1">
    <citation type="submission" date="2019-10" db="EMBL/GenBank/DDBJ databases">
        <title>Whole genome shotgun sequence of Acrocarpospora macrocephala NBRC 16266.</title>
        <authorList>
            <person name="Ichikawa N."/>
            <person name="Kimura A."/>
            <person name="Kitahashi Y."/>
            <person name="Komaki H."/>
            <person name="Oguchi A."/>
        </authorList>
    </citation>
    <scope>NUCLEOTIDE SEQUENCE [LARGE SCALE GENOMIC DNA]</scope>
    <source>
        <strain evidence="2 3">NBRC 16266</strain>
    </source>
</reference>
<evidence type="ECO:0000313" key="3">
    <source>
        <dbReference type="Proteomes" id="UP000331127"/>
    </source>
</evidence>